<gene>
    <name evidence="3" type="primary">TNFAIP2</name>
</gene>
<dbReference type="CTD" id="7127"/>
<evidence type="ECO:0000256" key="1">
    <source>
        <dbReference type="ARBA" id="ARBA00009447"/>
    </source>
</evidence>
<accession>A0A670HL94</accession>
<reference evidence="3 4" key="1">
    <citation type="journal article" date="2019" name="Proc. Natl. Acad. Sci. U.S.A.">
        <title>Regulatory changes in pterin and carotenoid genes underlie balanced color polymorphisms in the wall lizard.</title>
        <authorList>
            <person name="Andrade P."/>
            <person name="Pinho C."/>
            <person name="Perez I de Lanuza G."/>
            <person name="Afonso S."/>
            <person name="Brejcha J."/>
            <person name="Rubin C.J."/>
            <person name="Wallerman O."/>
            <person name="Pereira P."/>
            <person name="Sabatino S.J."/>
            <person name="Bellati A."/>
            <person name="Pellitteri-Rosa D."/>
            <person name="Bosakova Z."/>
            <person name="Bunikis I."/>
            <person name="Carretero M.A."/>
            <person name="Feiner N."/>
            <person name="Marsik P."/>
            <person name="Pauperio F."/>
            <person name="Salvi D."/>
            <person name="Soler L."/>
            <person name="While G.M."/>
            <person name="Uller T."/>
            <person name="Font E."/>
            <person name="Andersson L."/>
            <person name="Carneiro M."/>
        </authorList>
    </citation>
    <scope>NUCLEOTIDE SEQUENCE</scope>
</reference>
<dbReference type="OMA" id="KKHRYYK"/>
<dbReference type="Pfam" id="PF06046">
    <property type="entry name" value="Sec6"/>
    <property type="match status" value="1"/>
</dbReference>
<dbReference type="PANTHER" id="PTHR21292:SF4">
    <property type="entry name" value="TUMOR NECROSIS FACTOR ALPHA-INDUCED PROTEIN 2"/>
    <property type="match status" value="1"/>
</dbReference>
<reference evidence="3" key="2">
    <citation type="submission" date="2025-08" db="UniProtKB">
        <authorList>
            <consortium name="Ensembl"/>
        </authorList>
    </citation>
    <scope>IDENTIFICATION</scope>
</reference>
<dbReference type="GO" id="GO:0006887">
    <property type="term" value="P:exocytosis"/>
    <property type="evidence" value="ECO:0007669"/>
    <property type="project" value="InterPro"/>
</dbReference>
<dbReference type="AlphaFoldDB" id="A0A670HL94"/>
<dbReference type="OrthoDB" id="190098at2759"/>
<dbReference type="GeneID" id="114582707"/>
<reference evidence="3" key="3">
    <citation type="submission" date="2025-09" db="UniProtKB">
        <authorList>
            <consortium name="Ensembl"/>
        </authorList>
    </citation>
    <scope>IDENTIFICATION</scope>
</reference>
<evidence type="ECO:0000313" key="3">
    <source>
        <dbReference type="Ensembl" id="ENSPMRP00000000099.1"/>
    </source>
</evidence>
<dbReference type="InterPro" id="IPR010326">
    <property type="entry name" value="EXOC3/Sec6"/>
</dbReference>
<feature type="compositionally biased region" description="Low complexity" evidence="2">
    <location>
        <begin position="32"/>
        <end position="50"/>
    </location>
</feature>
<dbReference type="KEGG" id="pmua:114582707"/>
<dbReference type="InterPro" id="IPR042532">
    <property type="entry name" value="EXOC3/Sec6_C"/>
</dbReference>
<dbReference type="RefSeq" id="XP_028559816.1">
    <property type="nucleotide sequence ID" value="XM_028703983.1"/>
</dbReference>
<dbReference type="Gene3D" id="1.10.357.70">
    <property type="entry name" value="Exocyst complex component Sec6, C-terminal domain"/>
    <property type="match status" value="1"/>
</dbReference>
<dbReference type="PANTHER" id="PTHR21292">
    <property type="entry name" value="EXOCYST COMPLEX COMPONENT SEC6-RELATED"/>
    <property type="match status" value="1"/>
</dbReference>
<dbReference type="GO" id="GO:0000149">
    <property type="term" value="F:SNARE binding"/>
    <property type="evidence" value="ECO:0007669"/>
    <property type="project" value="TreeGrafter"/>
</dbReference>
<dbReference type="GeneTree" id="ENSGT01030000234613"/>
<dbReference type="GO" id="GO:0051601">
    <property type="term" value="P:exocyst localization"/>
    <property type="evidence" value="ECO:0007669"/>
    <property type="project" value="TreeGrafter"/>
</dbReference>
<feature type="compositionally biased region" description="Polar residues" evidence="2">
    <location>
        <begin position="60"/>
        <end position="78"/>
    </location>
</feature>
<evidence type="ECO:0000256" key="2">
    <source>
        <dbReference type="SAM" id="MobiDB-lite"/>
    </source>
</evidence>
<feature type="region of interest" description="Disordered" evidence="2">
    <location>
        <begin position="1"/>
        <end position="86"/>
    </location>
</feature>
<dbReference type="GO" id="GO:0000145">
    <property type="term" value="C:exocyst"/>
    <property type="evidence" value="ECO:0007669"/>
    <property type="project" value="InterPro"/>
</dbReference>
<comment type="similarity">
    <text evidence="1">Belongs to the SEC6 family.</text>
</comment>
<protein>
    <submittedName>
        <fullName evidence="3">TNF alpha induced protein 2</fullName>
    </submittedName>
</protein>
<dbReference type="Gene3D" id="1.10.357.50">
    <property type="match status" value="1"/>
</dbReference>
<dbReference type="Proteomes" id="UP000472272">
    <property type="component" value="Chromosome 1"/>
</dbReference>
<proteinExistence type="inferred from homology"/>
<name>A0A670HL94_PODMU</name>
<evidence type="ECO:0000313" key="4">
    <source>
        <dbReference type="Proteomes" id="UP000472272"/>
    </source>
</evidence>
<keyword evidence="4" id="KW-1185">Reference proteome</keyword>
<organism evidence="3 4">
    <name type="scientific">Podarcis muralis</name>
    <name type="common">Wall lizard</name>
    <name type="synonym">Lacerta muralis</name>
    <dbReference type="NCBI Taxonomy" id="64176"/>
    <lineage>
        <taxon>Eukaryota</taxon>
        <taxon>Metazoa</taxon>
        <taxon>Chordata</taxon>
        <taxon>Craniata</taxon>
        <taxon>Vertebrata</taxon>
        <taxon>Euteleostomi</taxon>
        <taxon>Lepidosauria</taxon>
        <taxon>Squamata</taxon>
        <taxon>Bifurcata</taxon>
        <taxon>Unidentata</taxon>
        <taxon>Episquamata</taxon>
        <taxon>Laterata</taxon>
        <taxon>Lacertibaenia</taxon>
        <taxon>Lacertidae</taxon>
        <taxon>Podarcis</taxon>
    </lineage>
</organism>
<sequence>MMGMKMFTIFSSGPVKAEDSKSKVQSEATKPSTSSESEFDSTSIESSTEEAPPKDKVKSENQGLPSKNNATCHCSPEQNNKKKKKEMKRGLIYGLKYFALGENRIKPLRAEKDPPNEKESKPVTADQIRELIKDQRFFVASQHLLAMERDCSSDSGSKRKEDHVDHQSEIEDLFGLLKQEVLRIIRLSVSIAKAEPELLRDAVRTVAEQVEEDRRYTLEEKASGKAAHCRPRRWKDEWRSTVQESVTDRMKEPPFDSNEGLSTTAHSFLHMGKAMKDDLITVVKYIKGHYPEDFQVCSTYAQFYHKCFSAQLEMVAQFELGRKDTYLLLTWVQNIYPNEIRNHPILVKDLDQAHLGSLLPLRQIKQFEAAYLTNEVDAAKRSLANCLQLEVKKWAEGNEPPKLAGHYHSELHIDAIQIIHNKQKEAEGISAELGKQMSTLVLEELLAFLQSYKKALDIFMREKKNNQYFEATVVTNMNSCLGFQSHTEKTSGQDYIRVKIVNALTDIETAGCNVLVQCVVQELQPIFRKFTQRKWASCTDIIDEIIATAIHHVSTLRALKDPLRQAVIEKIHFFLVQEYISRLMKKKVSLRTPELQKNLSELVQQHASILCTFCLDNGSTAKWLGYALPSLAEIIKLQGTDTIMVEVGMLASKYPDISKEHLSAILYIKGNLSRNETRSILSVLDIGVTATLPHKHLFSSIRV</sequence>
<dbReference type="Ensembl" id="ENSPMRT00000000104.1">
    <property type="protein sequence ID" value="ENSPMRP00000000099.1"/>
    <property type="gene ID" value="ENSPMRG00000000063.1"/>
</dbReference>